<evidence type="ECO:0000313" key="2">
    <source>
        <dbReference type="EMBL" id="BBO36038.1"/>
    </source>
</evidence>
<dbReference type="AlphaFoldDB" id="A0A5K7XHW2"/>
<dbReference type="RefSeq" id="WP_172992313.1">
    <property type="nucleotide sequence ID" value="NZ_AP021861.1"/>
</dbReference>
<keyword evidence="3" id="KW-1185">Reference proteome</keyword>
<accession>A0A5K7XHW2</accession>
<proteinExistence type="predicted"/>
<feature type="chain" id="PRO_5025071262" evidence="1">
    <location>
        <begin position="24"/>
        <end position="199"/>
    </location>
</feature>
<keyword evidence="1" id="KW-0732">Signal</keyword>
<evidence type="ECO:0000256" key="1">
    <source>
        <dbReference type="SAM" id="SignalP"/>
    </source>
</evidence>
<dbReference type="EMBL" id="AP021861">
    <property type="protein sequence ID" value="BBO36038.1"/>
    <property type="molecule type" value="Genomic_DNA"/>
</dbReference>
<dbReference type="Proteomes" id="UP000326837">
    <property type="component" value="Chromosome"/>
</dbReference>
<organism evidence="2 3">
    <name type="scientific">Lacipirellula parvula</name>
    <dbReference type="NCBI Taxonomy" id="2650471"/>
    <lineage>
        <taxon>Bacteria</taxon>
        <taxon>Pseudomonadati</taxon>
        <taxon>Planctomycetota</taxon>
        <taxon>Planctomycetia</taxon>
        <taxon>Pirellulales</taxon>
        <taxon>Lacipirellulaceae</taxon>
        <taxon>Lacipirellula</taxon>
    </lineage>
</organism>
<reference evidence="3" key="1">
    <citation type="submission" date="2019-10" db="EMBL/GenBank/DDBJ databases">
        <title>Lacipirellula parvula gen. nov., sp. nov., representing a lineage of planctomycetes widespread in freshwater anoxic habitats, and description of the family Lacipirellulaceae.</title>
        <authorList>
            <person name="Dedysh S.N."/>
            <person name="Kulichevskaya I.S."/>
            <person name="Beletsky A.V."/>
            <person name="Rakitin A.L."/>
            <person name="Mardanov A.V."/>
            <person name="Ivanova A.A."/>
            <person name="Saltykova V.X."/>
            <person name="Rijpstra W.I.C."/>
            <person name="Sinninghe Damste J.S."/>
            <person name="Ravin N.V."/>
        </authorList>
    </citation>
    <scope>NUCLEOTIDE SEQUENCE [LARGE SCALE GENOMIC DNA]</scope>
    <source>
        <strain evidence="3">PX69</strain>
    </source>
</reference>
<name>A0A5K7XHW2_9BACT</name>
<gene>
    <name evidence="2" type="ORF">PLANPX_5650</name>
</gene>
<feature type="signal peptide" evidence="1">
    <location>
        <begin position="1"/>
        <end position="23"/>
    </location>
</feature>
<sequence>MSRLRTLLRLTLIATPLALFVCAIGCGPPSAPTSSTATDAALVQPAADVATAATASDAIVVRVEQTPIAAALVLPQRSALPGAQFELAVELEIAPQWEVRALGANSAAGIATTLQLTLPPGVSAVGEWVAPSPTRSIAPDGHPVHVGKSTFKRTLKIEPTAHVGETAINCKIDYQACNERSCMRPEAIELAAPFAIAAP</sequence>
<protein>
    <submittedName>
        <fullName evidence="2">Uncharacterized protein</fullName>
    </submittedName>
</protein>
<evidence type="ECO:0000313" key="3">
    <source>
        <dbReference type="Proteomes" id="UP000326837"/>
    </source>
</evidence>
<dbReference type="KEGG" id="lpav:PLANPX_5650"/>